<dbReference type="InParanoid" id="A0A7M7P185"/>
<dbReference type="RefSeq" id="XP_030844669.1">
    <property type="nucleotide sequence ID" value="XM_030988809.1"/>
</dbReference>
<dbReference type="OrthoDB" id="6160241at2759"/>
<evidence type="ECO:0000313" key="3">
    <source>
        <dbReference type="Proteomes" id="UP000007110"/>
    </source>
</evidence>
<organism evidence="2 3">
    <name type="scientific">Strongylocentrotus purpuratus</name>
    <name type="common">Purple sea urchin</name>
    <dbReference type="NCBI Taxonomy" id="7668"/>
    <lineage>
        <taxon>Eukaryota</taxon>
        <taxon>Metazoa</taxon>
        <taxon>Echinodermata</taxon>
        <taxon>Eleutherozoa</taxon>
        <taxon>Echinozoa</taxon>
        <taxon>Echinoidea</taxon>
        <taxon>Euechinoidea</taxon>
        <taxon>Echinacea</taxon>
        <taxon>Camarodonta</taxon>
        <taxon>Echinidea</taxon>
        <taxon>Strongylocentrotidae</taxon>
        <taxon>Strongylocentrotus</taxon>
    </lineage>
</organism>
<protein>
    <submittedName>
        <fullName evidence="2">Uncharacterized protein</fullName>
    </submittedName>
</protein>
<dbReference type="AlphaFoldDB" id="A0A7M7P185"/>
<dbReference type="GeneID" id="115925217"/>
<evidence type="ECO:0000256" key="1">
    <source>
        <dbReference type="SAM" id="MobiDB-lite"/>
    </source>
</evidence>
<reference evidence="2" key="2">
    <citation type="submission" date="2021-01" db="UniProtKB">
        <authorList>
            <consortium name="EnsemblMetazoa"/>
        </authorList>
    </citation>
    <scope>IDENTIFICATION</scope>
</reference>
<proteinExistence type="predicted"/>
<sequence>MGSSMSTHEDGKHRPYNVIDEQGESSVKTTTRQPTQSGNDVVLDEFADIDEILKDFDFPFENLLLEGGGAQGNAYIGPIIVRNGVKMSIGVNMLSAKFIHSHRLNTGVTRFQQAMGSQFTESYRVPKL</sequence>
<dbReference type="EnsemblMetazoa" id="XM_030988809">
    <property type="protein sequence ID" value="XP_030844669"/>
    <property type="gene ID" value="LOC115925217"/>
</dbReference>
<dbReference type="Proteomes" id="UP000007110">
    <property type="component" value="Unassembled WGS sequence"/>
</dbReference>
<dbReference type="KEGG" id="spu:115925217"/>
<feature type="compositionally biased region" description="Polar residues" evidence="1">
    <location>
        <begin position="24"/>
        <end position="38"/>
    </location>
</feature>
<keyword evidence="3" id="KW-1185">Reference proteome</keyword>
<feature type="region of interest" description="Disordered" evidence="1">
    <location>
        <begin position="1"/>
        <end position="38"/>
    </location>
</feature>
<name>A0A7M7P185_STRPU</name>
<reference evidence="3" key="1">
    <citation type="submission" date="2015-02" db="EMBL/GenBank/DDBJ databases">
        <title>Genome sequencing for Strongylocentrotus purpuratus.</title>
        <authorList>
            <person name="Murali S."/>
            <person name="Liu Y."/>
            <person name="Vee V."/>
            <person name="English A."/>
            <person name="Wang M."/>
            <person name="Skinner E."/>
            <person name="Han Y."/>
            <person name="Muzny D.M."/>
            <person name="Worley K.C."/>
            <person name="Gibbs R.A."/>
        </authorList>
    </citation>
    <scope>NUCLEOTIDE SEQUENCE</scope>
</reference>
<evidence type="ECO:0000313" key="2">
    <source>
        <dbReference type="EnsemblMetazoa" id="XP_030844669"/>
    </source>
</evidence>
<accession>A0A7M7P185</accession>